<feature type="domain" description="DUF7835" evidence="1">
    <location>
        <begin position="1"/>
        <end position="66"/>
    </location>
</feature>
<dbReference type="Proteomes" id="UP000184203">
    <property type="component" value="Unassembled WGS sequence"/>
</dbReference>
<organism evidence="2 3">
    <name type="scientific">Haladaptatus paucihalophilus DX253</name>
    <dbReference type="NCBI Taxonomy" id="797209"/>
    <lineage>
        <taxon>Archaea</taxon>
        <taxon>Methanobacteriati</taxon>
        <taxon>Methanobacteriota</taxon>
        <taxon>Stenosarchaea group</taxon>
        <taxon>Halobacteria</taxon>
        <taxon>Halobacteriales</taxon>
        <taxon>Haladaptataceae</taxon>
        <taxon>Haladaptatus</taxon>
    </lineage>
</organism>
<dbReference type="Pfam" id="PF25205">
    <property type="entry name" value="DUF7835"/>
    <property type="match status" value="1"/>
</dbReference>
<sequence length="66" mass="7721">MTSERHTSQTQIERCENCKCETTHTVSVEIRTESMKQENTEFSREPYRITTCQKCGETTSQRMNNA</sequence>
<reference evidence="3" key="1">
    <citation type="submission" date="2016-11" db="EMBL/GenBank/DDBJ databases">
        <authorList>
            <person name="Varghese N."/>
            <person name="Submissions S."/>
        </authorList>
    </citation>
    <scope>NUCLEOTIDE SEQUENCE [LARGE SCALE GENOMIC DNA]</scope>
    <source>
        <strain evidence="3">DX253</strain>
    </source>
</reference>
<gene>
    <name evidence="2" type="ORF">SAMN05444342_3567</name>
</gene>
<dbReference type="RefSeq" id="WP_073096718.1">
    <property type="nucleotide sequence ID" value="NZ_AEMG01000001.1"/>
</dbReference>
<proteinExistence type="predicted"/>
<dbReference type="EMBL" id="FRAN01000006">
    <property type="protein sequence ID" value="SHL33631.1"/>
    <property type="molecule type" value="Genomic_DNA"/>
</dbReference>
<accession>A0A1M6ZT24</accession>
<evidence type="ECO:0000313" key="2">
    <source>
        <dbReference type="EMBL" id="SHL33631.1"/>
    </source>
</evidence>
<evidence type="ECO:0000313" key="3">
    <source>
        <dbReference type="Proteomes" id="UP000184203"/>
    </source>
</evidence>
<evidence type="ECO:0000259" key="1">
    <source>
        <dbReference type="Pfam" id="PF25205"/>
    </source>
</evidence>
<name>A0A1M6ZT24_HALPU</name>
<dbReference type="AlphaFoldDB" id="A0A1M6ZT24"/>
<protein>
    <recommendedName>
        <fullName evidence="1">DUF7835 domain-containing protein</fullName>
    </recommendedName>
</protein>
<keyword evidence="3" id="KW-1185">Reference proteome</keyword>
<dbReference type="InterPro" id="IPR057157">
    <property type="entry name" value="DUF7835"/>
</dbReference>